<proteinExistence type="predicted"/>
<reference evidence="5 6" key="1">
    <citation type="submission" date="2023-03" db="EMBL/GenBank/DDBJ databases">
        <title>NovoSphingobium album sp. nov. isolated from polycyclic aromatic hydrocarbons- and heavy-metal polluted soil.</title>
        <authorList>
            <person name="Liu Z."/>
            <person name="Wang K."/>
        </authorList>
    </citation>
    <scope>NUCLEOTIDE SEQUENCE [LARGE SCALE GENOMIC DNA]</scope>
    <source>
        <strain evidence="5 6">H3SJ31-1</strain>
    </source>
</reference>
<evidence type="ECO:0000313" key="5">
    <source>
        <dbReference type="EMBL" id="MDE8653205.1"/>
    </source>
</evidence>
<dbReference type="EMBL" id="JARESE010000053">
    <property type="protein sequence ID" value="MDE8653205.1"/>
    <property type="molecule type" value="Genomic_DNA"/>
</dbReference>
<dbReference type="PANTHER" id="PTHR43537:SF5">
    <property type="entry name" value="UXU OPERON TRANSCRIPTIONAL REGULATOR"/>
    <property type="match status" value="1"/>
</dbReference>
<keyword evidence="1" id="KW-0805">Transcription regulation</keyword>
<sequence length="231" mass="25975">MRLTRTASLRDQVSMAVLDLLRSGELAQGARVTEEALAERFEVSRTPIREALARLAQQGILEKRKQGGYCVPSLSAEEISDIVAVRMLLEPPAIRDITKILSDRDLRELELSIAGQIEAAAKQNAKKFDLQNDRFRKVIFGSVPNKVLRMQIAQFDAHIHFMRAIAQVDTPSYAPMMGRQKALLEALKKRDPEEAEQRWKEYLHHTREWLFAAVGGATAKLARKTSQAAVS</sequence>
<dbReference type="SUPFAM" id="SSF48008">
    <property type="entry name" value="GntR ligand-binding domain-like"/>
    <property type="match status" value="1"/>
</dbReference>
<name>A0ABT5WTJ6_9SPHN</name>
<dbReference type="SMART" id="SM00895">
    <property type="entry name" value="FCD"/>
    <property type="match status" value="1"/>
</dbReference>
<dbReference type="InterPro" id="IPR000524">
    <property type="entry name" value="Tscrpt_reg_HTH_GntR"/>
</dbReference>
<dbReference type="RefSeq" id="WP_275229316.1">
    <property type="nucleotide sequence ID" value="NZ_JARESE010000053.1"/>
</dbReference>
<dbReference type="SUPFAM" id="SSF46785">
    <property type="entry name" value="Winged helix' DNA-binding domain"/>
    <property type="match status" value="1"/>
</dbReference>
<keyword evidence="2" id="KW-0238">DNA-binding</keyword>
<dbReference type="PROSITE" id="PS50949">
    <property type="entry name" value="HTH_GNTR"/>
    <property type="match status" value="1"/>
</dbReference>
<evidence type="ECO:0000256" key="1">
    <source>
        <dbReference type="ARBA" id="ARBA00023015"/>
    </source>
</evidence>
<dbReference type="PRINTS" id="PR00035">
    <property type="entry name" value="HTHGNTR"/>
</dbReference>
<dbReference type="InterPro" id="IPR008920">
    <property type="entry name" value="TF_FadR/GntR_C"/>
</dbReference>
<comment type="caution">
    <text evidence="5">The sequence shown here is derived from an EMBL/GenBank/DDBJ whole genome shotgun (WGS) entry which is preliminary data.</text>
</comment>
<dbReference type="Proteomes" id="UP001216253">
    <property type="component" value="Unassembled WGS sequence"/>
</dbReference>
<dbReference type="SMART" id="SM00345">
    <property type="entry name" value="HTH_GNTR"/>
    <property type="match status" value="1"/>
</dbReference>
<dbReference type="CDD" id="cd07377">
    <property type="entry name" value="WHTH_GntR"/>
    <property type="match status" value="1"/>
</dbReference>
<dbReference type="Gene3D" id="1.20.120.530">
    <property type="entry name" value="GntR ligand-binding domain-like"/>
    <property type="match status" value="1"/>
</dbReference>
<feature type="domain" description="HTH gntR-type" evidence="4">
    <location>
        <begin position="7"/>
        <end position="74"/>
    </location>
</feature>
<accession>A0ABT5WTJ6</accession>
<dbReference type="Pfam" id="PF07729">
    <property type="entry name" value="FCD"/>
    <property type="match status" value="1"/>
</dbReference>
<evidence type="ECO:0000256" key="2">
    <source>
        <dbReference type="ARBA" id="ARBA00023125"/>
    </source>
</evidence>
<dbReference type="InterPro" id="IPR011711">
    <property type="entry name" value="GntR_C"/>
</dbReference>
<keyword evidence="3" id="KW-0804">Transcription</keyword>
<evidence type="ECO:0000256" key="3">
    <source>
        <dbReference type="ARBA" id="ARBA00023163"/>
    </source>
</evidence>
<protein>
    <submittedName>
        <fullName evidence="5">GntR family transcriptional regulator</fullName>
    </submittedName>
</protein>
<keyword evidence="6" id="KW-1185">Reference proteome</keyword>
<evidence type="ECO:0000313" key="6">
    <source>
        <dbReference type="Proteomes" id="UP001216253"/>
    </source>
</evidence>
<dbReference type="InterPro" id="IPR036388">
    <property type="entry name" value="WH-like_DNA-bd_sf"/>
</dbReference>
<evidence type="ECO:0000259" key="4">
    <source>
        <dbReference type="PROSITE" id="PS50949"/>
    </source>
</evidence>
<organism evidence="5 6">
    <name type="scientific">Novosphingobium album</name>
    <name type="common">ex Liu et al. 2023</name>
    <dbReference type="NCBI Taxonomy" id="3031130"/>
    <lineage>
        <taxon>Bacteria</taxon>
        <taxon>Pseudomonadati</taxon>
        <taxon>Pseudomonadota</taxon>
        <taxon>Alphaproteobacteria</taxon>
        <taxon>Sphingomonadales</taxon>
        <taxon>Sphingomonadaceae</taxon>
        <taxon>Novosphingobium</taxon>
    </lineage>
</organism>
<dbReference type="Pfam" id="PF00392">
    <property type="entry name" value="GntR"/>
    <property type="match status" value="1"/>
</dbReference>
<dbReference type="PANTHER" id="PTHR43537">
    <property type="entry name" value="TRANSCRIPTIONAL REGULATOR, GNTR FAMILY"/>
    <property type="match status" value="1"/>
</dbReference>
<gene>
    <name evidence="5" type="ORF">PYV00_16005</name>
</gene>
<dbReference type="Gene3D" id="1.10.10.10">
    <property type="entry name" value="Winged helix-like DNA-binding domain superfamily/Winged helix DNA-binding domain"/>
    <property type="match status" value="1"/>
</dbReference>
<dbReference type="InterPro" id="IPR036390">
    <property type="entry name" value="WH_DNA-bd_sf"/>
</dbReference>